<gene>
    <name evidence="2" type="ORF">U27_03105</name>
</gene>
<feature type="domain" description="PIN" evidence="1">
    <location>
        <begin position="3"/>
        <end position="120"/>
    </location>
</feature>
<name>A0A081BUY8_VECG1</name>
<dbReference type="SUPFAM" id="SSF88723">
    <property type="entry name" value="PIN domain-like"/>
    <property type="match status" value="1"/>
</dbReference>
<dbReference type="InterPro" id="IPR002716">
    <property type="entry name" value="PIN_dom"/>
</dbReference>
<protein>
    <submittedName>
        <fullName evidence="2">Twitching motility protein PilT</fullName>
    </submittedName>
</protein>
<dbReference type="PANTHER" id="PTHR36173:SF2">
    <property type="entry name" value="RIBONUCLEASE VAPC16"/>
    <property type="match status" value="1"/>
</dbReference>
<dbReference type="CDD" id="cd09872">
    <property type="entry name" value="PIN_Sll0205-like"/>
    <property type="match status" value="1"/>
</dbReference>
<dbReference type="InterPro" id="IPR052919">
    <property type="entry name" value="TA_system_RNase"/>
</dbReference>
<proteinExistence type="predicted"/>
<accession>A0A081BUY8</accession>
<dbReference type="PANTHER" id="PTHR36173">
    <property type="entry name" value="RIBONUCLEASE VAPC16-RELATED"/>
    <property type="match status" value="1"/>
</dbReference>
<dbReference type="Proteomes" id="UP000030661">
    <property type="component" value="Unassembled WGS sequence"/>
</dbReference>
<sequence length="130" mass="14863">MRYLLDTHIFLWWLVDQPKLSEATKRVIAASDNEIYVSAASTWEMIIKSAIGKLSLPPSPQGFIREQLRINRMLPLPITIEHSLALATLPMIHKDPFDRMLIAQTIFERMVLITDDPVINSYPVTVFSAE</sequence>
<evidence type="ECO:0000313" key="2">
    <source>
        <dbReference type="EMBL" id="GAK56143.1"/>
    </source>
</evidence>
<dbReference type="InterPro" id="IPR041705">
    <property type="entry name" value="PIN_Sll0205"/>
</dbReference>
<dbReference type="EMBL" id="DF820464">
    <property type="protein sequence ID" value="GAK56143.1"/>
    <property type="molecule type" value="Genomic_DNA"/>
</dbReference>
<dbReference type="eggNOG" id="COG3744">
    <property type="taxonomic scope" value="Bacteria"/>
</dbReference>
<dbReference type="STRING" id="1499967.U27_03105"/>
<keyword evidence="3" id="KW-1185">Reference proteome</keyword>
<dbReference type="InterPro" id="IPR029060">
    <property type="entry name" value="PIN-like_dom_sf"/>
</dbReference>
<dbReference type="HOGENOM" id="CLU_129890_0_1_0"/>
<evidence type="ECO:0000313" key="3">
    <source>
        <dbReference type="Proteomes" id="UP000030661"/>
    </source>
</evidence>
<organism evidence="2">
    <name type="scientific">Vecturithrix granuli</name>
    <dbReference type="NCBI Taxonomy" id="1499967"/>
    <lineage>
        <taxon>Bacteria</taxon>
        <taxon>Candidatus Moduliflexota</taxon>
        <taxon>Candidatus Vecturitrichia</taxon>
        <taxon>Candidatus Vecturitrichales</taxon>
        <taxon>Candidatus Vecturitrichaceae</taxon>
        <taxon>Candidatus Vecturithrix</taxon>
    </lineage>
</organism>
<dbReference type="AlphaFoldDB" id="A0A081BUY8"/>
<evidence type="ECO:0000259" key="1">
    <source>
        <dbReference type="Pfam" id="PF01850"/>
    </source>
</evidence>
<dbReference type="Gene3D" id="3.40.50.1010">
    <property type="entry name" value="5'-nuclease"/>
    <property type="match status" value="1"/>
</dbReference>
<reference evidence="2" key="1">
    <citation type="journal article" date="2015" name="PeerJ">
        <title>First genomic representation of candidate bacterial phylum KSB3 points to enhanced environmental sensing as a trigger of wastewater bulking.</title>
        <authorList>
            <person name="Sekiguchi Y."/>
            <person name="Ohashi A."/>
            <person name="Parks D.H."/>
            <person name="Yamauchi T."/>
            <person name="Tyson G.W."/>
            <person name="Hugenholtz P."/>
        </authorList>
    </citation>
    <scope>NUCLEOTIDE SEQUENCE [LARGE SCALE GENOMIC DNA]</scope>
</reference>
<dbReference type="Pfam" id="PF01850">
    <property type="entry name" value="PIN"/>
    <property type="match status" value="1"/>
</dbReference>